<gene>
    <name evidence="1" type="ORF">SAMN05660642_03043</name>
</gene>
<dbReference type="EMBL" id="FNHE01000007">
    <property type="protein sequence ID" value="SDM65966.1"/>
    <property type="molecule type" value="Genomic_DNA"/>
</dbReference>
<keyword evidence="2" id="KW-1185">Reference proteome</keyword>
<dbReference type="Proteomes" id="UP000198680">
    <property type="component" value="Unassembled WGS sequence"/>
</dbReference>
<evidence type="ECO:0000313" key="2">
    <source>
        <dbReference type="Proteomes" id="UP000198680"/>
    </source>
</evidence>
<proteinExistence type="predicted"/>
<protein>
    <submittedName>
        <fullName evidence="1">Uncharacterized protein</fullName>
    </submittedName>
</protein>
<sequence length="48" mass="5354">MWSWITEVNGVNIDDSEVASYKGSNIASVAFAIRAYDVAARSVYILHY</sequence>
<accession>A0A1G9V1U0</accession>
<organism evidence="1 2">
    <name type="scientific">Geodermatophilus siccatus</name>
    <dbReference type="NCBI Taxonomy" id="1137991"/>
    <lineage>
        <taxon>Bacteria</taxon>
        <taxon>Bacillati</taxon>
        <taxon>Actinomycetota</taxon>
        <taxon>Actinomycetes</taxon>
        <taxon>Geodermatophilales</taxon>
        <taxon>Geodermatophilaceae</taxon>
        <taxon>Geodermatophilus</taxon>
    </lineage>
</organism>
<name>A0A1G9V1U0_9ACTN</name>
<reference evidence="2" key="1">
    <citation type="submission" date="2016-10" db="EMBL/GenBank/DDBJ databases">
        <authorList>
            <person name="Varghese N."/>
            <person name="Submissions S."/>
        </authorList>
    </citation>
    <scope>NUCLEOTIDE SEQUENCE [LARGE SCALE GENOMIC DNA]</scope>
    <source>
        <strain evidence="2">DSM 45419</strain>
    </source>
</reference>
<dbReference type="AlphaFoldDB" id="A0A1G9V1U0"/>
<evidence type="ECO:0000313" key="1">
    <source>
        <dbReference type="EMBL" id="SDM65966.1"/>
    </source>
</evidence>